<dbReference type="SMART" id="SM00369">
    <property type="entry name" value="LRR_TYP"/>
    <property type="match status" value="2"/>
</dbReference>
<organism evidence="4 5">
    <name type="scientific">Acyrthosiphon pisum</name>
    <name type="common">Pea aphid</name>
    <dbReference type="NCBI Taxonomy" id="7029"/>
    <lineage>
        <taxon>Eukaryota</taxon>
        <taxon>Metazoa</taxon>
        <taxon>Ecdysozoa</taxon>
        <taxon>Arthropoda</taxon>
        <taxon>Hexapoda</taxon>
        <taxon>Insecta</taxon>
        <taxon>Pterygota</taxon>
        <taxon>Neoptera</taxon>
        <taxon>Paraneoptera</taxon>
        <taxon>Hemiptera</taxon>
        <taxon>Sternorrhyncha</taxon>
        <taxon>Aphidomorpha</taxon>
        <taxon>Aphidoidea</taxon>
        <taxon>Aphididae</taxon>
        <taxon>Macrosiphini</taxon>
        <taxon>Acyrthosiphon</taxon>
    </lineage>
</organism>
<dbReference type="OrthoDB" id="694479at2759"/>
<name>A0A8R1W8A3_ACYPI</name>
<evidence type="ECO:0000313" key="4">
    <source>
        <dbReference type="EnsemblMetazoa" id="XP_003240792.1"/>
    </source>
</evidence>
<proteinExistence type="predicted"/>
<dbReference type="InterPro" id="IPR032675">
    <property type="entry name" value="LRR_dom_sf"/>
</dbReference>
<keyword evidence="1" id="KW-0433">Leucine-rich repeat</keyword>
<reference evidence="5" key="1">
    <citation type="submission" date="2010-06" db="EMBL/GenBank/DDBJ databases">
        <authorList>
            <person name="Jiang H."/>
            <person name="Abraham K."/>
            <person name="Ali S."/>
            <person name="Alsbrooks S.L."/>
            <person name="Anim B.N."/>
            <person name="Anosike U.S."/>
            <person name="Attaway T."/>
            <person name="Bandaranaike D.P."/>
            <person name="Battles P.K."/>
            <person name="Bell S.N."/>
            <person name="Bell A.V."/>
            <person name="Beltran B."/>
            <person name="Bickham C."/>
            <person name="Bustamante Y."/>
            <person name="Caleb T."/>
            <person name="Canada A."/>
            <person name="Cardenas V."/>
            <person name="Carter K."/>
            <person name="Chacko J."/>
            <person name="Chandrabose M.N."/>
            <person name="Chavez D."/>
            <person name="Chavez A."/>
            <person name="Chen L."/>
            <person name="Chu H.-S."/>
            <person name="Claassen K.J."/>
            <person name="Cockrell R."/>
            <person name="Collins M."/>
            <person name="Cooper J.A."/>
            <person name="Cree A."/>
            <person name="Curry S.M."/>
            <person name="Da Y."/>
            <person name="Dao M.D."/>
            <person name="Das B."/>
            <person name="Davila M.-L."/>
            <person name="Davy-Carroll L."/>
            <person name="Denson S."/>
            <person name="Dinh H."/>
            <person name="Ebong V.E."/>
            <person name="Edwards J.R."/>
            <person name="Egan A."/>
            <person name="El-Daye J."/>
            <person name="Escobedo L."/>
            <person name="Fernandez S."/>
            <person name="Fernando P.R."/>
            <person name="Flagg N."/>
            <person name="Forbes L.D."/>
            <person name="Fowler R.G."/>
            <person name="Fu Q."/>
            <person name="Gabisi R.A."/>
            <person name="Ganer J."/>
            <person name="Garbino Pronczuk A."/>
            <person name="Garcia R.M."/>
            <person name="Garner T."/>
            <person name="Garrett T.E."/>
            <person name="Gonzalez D.A."/>
            <person name="Hamid H."/>
            <person name="Hawkins E.S."/>
            <person name="Hirani K."/>
            <person name="Hogues M.E."/>
            <person name="Hollins B."/>
            <person name="Hsiao C.-H."/>
            <person name="Jabil R."/>
            <person name="James M.L."/>
            <person name="Jhangiani S.N."/>
            <person name="Johnson B."/>
            <person name="Johnson Q."/>
            <person name="Joshi V."/>
            <person name="Kalu J.B."/>
            <person name="Kam C."/>
            <person name="Kashfia A."/>
            <person name="Keebler J."/>
            <person name="Kisamo H."/>
            <person name="Kovar C.L."/>
            <person name="Lago L.A."/>
            <person name="Lai C.-Y."/>
            <person name="Laidlaw J."/>
            <person name="Lara F."/>
            <person name="Le T.-K."/>
            <person name="Lee S.L."/>
            <person name="Legall F.H."/>
            <person name="Lemon S.J."/>
            <person name="Lewis L.R."/>
            <person name="Li B."/>
            <person name="Liu Y."/>
            <person name="Liu Y.-S."/>
            <person name="Lopez J."/>
            <person name="Lozado R.J."/>
            <person name="Lu J."/>
            <person name="Madu R.C."/>
            <person name="Maheshwari M."/>
            <person name="Maheshwari R."/>
            <person name="Malloy K."/>
            <person name="Martinez E."/>
            <person name="Mathew T."/>
            <person name="Mercado I.C."/>
            <person name="Mercado C."/>
            <person name="Meyer B."/>
            <person name="Montgomery K."/>
            <person name="Morgan M.B."/>
            <person name="Munidasa M."/>
            <person name="Nazareth L.V."/>
            <person name="Nelson J."/>
            <person name="Ng B.M."/>
            <person name="Nguyen N.B."/>
            <person name="Nguyen P.Q."/>
            <person name="Nguyen T."/>
            <person name="Obregon M."/>
            <person name="Okwuonu G.O."/>
            <person name="Onwere C.G."/>
            <person name="Orozco G."/>
            <person name="Parra A."/>
            <person name="Patel S."/>
            <person name="Patil S."/>
            <person name="Perez A."/>
            <person name="Perez Y."/>
            <person name="Pham C."/>
            <person name="Primus E.L."/>
            <person name="Pu L.-L."/>
            <person name="Puazo M."/>
            <person name="Qin X."/>
            <person name="Quiroz J.B."/>
            <person name="Reese J."/>
            <person name="Richards S."/>
            <person name="Rives C.M."/>
            <person name="Robberts R."/>
            <person name="Ruiz S.J."/>
            <person name="Ruiz M.J."/>
            <person name="Santibanez J."/>
            <person name="Schneider B.W."/>
            <person name="Sisson I."/>
            <person name="Smith M."/>
            <person name="Sodergren E."/>
            <person name="Song X.-Z."/>
            <person name="Song B.B."/>
            <person name="Summersgill H."/>
            <person name="Thelus R."/>
            <person name="Thornton R.D."/>
            <person name="Trejos Z.Y."/>
            <person name="Usmani K."/>
            <person name="Vattathil S."/>
            <person name="Villasana D."/>
            <person name="Walker D.L."/>
            <person name="Wang S."/>
            <person name="Wang K."/>
            <person name="White C.S."/>
            <person name="Williams A.C."/>
            <person name="Williamson J."/>
            <person name="Wilson K."/>
            <person name="Woghiren I.O."/>
            <person name="Woodworth J.R."/>
            <person name="Worley K.C."/>
            <person name="Wright R.A."/>
            <person name="Wu W."/>
            <person name="Young L."/>
            <person name="Zhang L."/>
            <person name="Zhang J."/>
            <person name="Zhu Y."/>
            <person name="Muzny D.M."/>
            <person name="Weinstock G."/>
            <person name="Gibbs R.A."/>
        </authorList>
    </citation>
    <scope>NUCLEOTIDE SEQUENCE [LARGE SCALE GENOMIC DNA]</scope>
    <source>
        <strain evidence="5">LSR1</strain>
    </source>
</reference>
<evidence type="ECO:0000313" key="5">
    <source>
        <dbReference type="Proteomes" id="UP000007819"/>
    </source>
</evidence>
<protein>
    <submittedName>
        <fullName evidence="4">Uncharacterized protein</fullName>
    </submittedName>
</protein>
<evidence type="ECO:0000256" key="3">
    <source>
        <dbReference type="SAM" id="SignalP"/>
    </source>
</evidence>
<keyword evidence="3" id="KW-0732">Signal</keyword>
<feature type="signal peptide" evidence="3">
    <location>
        <begin position="1"/>
        <end position="37"/>
    </location>
</feature>
<dbReference type="PANTHER" id="PTHR24369">
    <property type="entry name" value="ANTIGEN BSP, PUTATIVE-RELATED"/>
    <property type="match status" value="1"/>
</dbReference>
<dbReference type="RefSeq" id="XP_003240792.1">
    <property type="nucleotide sequence ID" value="XM_003240744.4"/>
</dbReference>
<dbReference type="PANTHER" id="PTHR24369:SF211">
    <property type="entry name" value="LEUCINE-RICH REPEAT-CONTAINING PROTEIN 15-LIKE"/>
    <property type="match status" value="1"/>
</dbReference>
<reference evidence="4" key="2">
    <citation type="submission" date="2022-06" db="UniProtKB">
        <authorList>
            <consortium name="EnsemblMetazoa"/>
        </authorList>
    </citation>
    <scope>IDENTIFICATION</scope>
</reference>
<dbReference type="Gene3D" id="3.80.10.10">
    <property type="entry name" value="Ribonuclease Inhibitor"/>
    <property type="match status" value="1"/>
</dbReference>
<evidence type="ECO:0000256" key="1">
    <source>
        <dbReference type="ARBA" id="ARBA00022614"/>
    </source>
</evidence>
<dbReference type="Proteomes" id="UP000007819">
    <property type="component" value="Unassembled WGS sequence"/>
</dbReference>
<dbReference type="Pfam" id="PF13855">
    <property type="entry name" value="LRR_8"/>
    <property type="match status" value="1"/>
</dbReference>
<dbReference type="KEGG" id="api:100573222"/>
<evidence type="ECO:0000256" key="2">
    <source>
        <dbReference type="ARBA" id="ARBA00022737"/>
    </source>
</evidence>
<dbReference type="InterPro" id="IPR003591">
    <property type="entry name" value="Leu-rich_rpt_typical-subtyp"/>
</dbReference>
<keyword evidence="5" id="KW-1185">Reference proteome</keyword>
<dbReference type="AlphaFoldDB" id="A0A8R1W8A3"/>
<dbReference type="InterPro" id="IPR050541">
    <property type="entry name" value="LRR_TM_domain-containing"/>
</dbReference>
<sequence length="119" mass="13446">MTWPMHQDAAAAVLRRTMVLLLLLLTFSLSSFPSVTAECLDKCRCDGAEIYCNFMKLDRIPDRISPDTEFLDLRYNLIRNIPPGIFDSLTSLSYLTLNDNQISNLKNGAFANLSKLQTL</sequence>
<accession>A0A8R1W8A3</accession>
<dbReference type="PROSITE" id="PS51450">
    <property type="entry name" value="LRR"/>
    <property type="match status" value="1"/>
</dbReference>
<dbReference type="SUPFAM" id="SSF52058">
    <property type="entry name" value="L domain-like"/>
    <property type="match status" value="1"/>
</dbReference>
<feature type="chain" id="PRO_5035831237" evidence="3">
    <location>
        <begin position="38"/>
        <end position="119"/>
    </location>
</feature>
<dbReference type="GO" id="GO:0005886">
    <property type="term" value="C:plasma membrane"/>
    <property type="evidence" value="ECO:0007669"/>
    <property type="project" value="TreeGrafter"/>
</dbReference>
<dbReference type="GeneID" id="100573222"/>
<dbReference type="EnsemblMetazoa" id="XM_003240744.4">
    <property type="protein sequence ID" value="XP_003240792.1"/>
    <property type="gene ID" value="LOC100573222"/>
</dbReference>
<keyword evidence="2" id="KW-0677">Repeat</keyword>
<dbReference type="InterPro" id="IPR001611">
    <property type="entry name" value="Leu-rich_rpt"/>
</dbReference>